<name>A0ABR3QGH7_9TREE</name>
<comment type="caution">
    <text evidence="4">The sequence shown here is derived from an EMBL/GenBank/DDBJ whole genome shotgun (WGS) entry which is preliminary data.</text>
</comment>
<keyword evidence="5" id="KW-1185">Reference proteome</keyword>
<keyword evidence="2" id="KW-1133">Transmembrane helix</keyword>
<accession>A0ABR3QGH7</accession>
<dbReference type="RefSeq" id="XP_069213601.1">
    <property type="nucleotide sequence ID" value="XM_069350057.1"/>
</dbReference>
<feature type="compositionally biased region" description="Polar residues" evidence="1">
    <location>
        <begin position="1"/>
        <end position="10"/>
    </location>
</feature>
<dbReference type="Proteomes" id="UP001565368">
    <property type="component" value="Unassembled WGS sequence"/>
</dbReference>
<protein>
    <recommendedName>
        <fullName evidence="3">Glycosyltransferase family 18 catalytic domain-containing protein</fullName>
    </recommendedName>
</protein>
<evidence type="ECO:0000256" key="1">
    <source>
        <dbReference type="SAM" id="MobiDB-lite"/>
    </source>
</evidence>
<feature type="transmembrane region" description="Helical" evidence="2">
    <location>
        <begin position="57"/>
        <end position="79"/>
    </location>
</feature>
<dbReference type="GeneID" id="95982479"/>
<evidence type="ECO:0000313" key="5">
    <source>
        <dbReference type="Proteomes" id="UP001565368"/>
    </source>
</evidence>
<evidence type="ECO:0000256" key="2">
    <source>
        <dbReference type="SAM" id="Phobius"/>
    </source>
</evidence>
<organism evidence="4 5">
    <name type="scientific">Vanrija albida</name>
    <dbReference type="NCBI Taxonomy" id="181172"/>
    <lineage>
        <taxon>Eukaryota</taxon>
        <taxon>Fungi</taxon>
        <taxon>Dikarya</taxon>
        <taxon>Basidiomycota</taxon>
        <taxon>Agaricomycotina</taxon>
        <taxon>Tremellomycetes</taxon>
        <taxon>Trichosporonales</taxon>
        <taxon>Trichosporonaceae</taxon>
        <taxon>Vanrija</taxon>
    </lineage>
</organism>
<feature type="domain" description="Glycosyltransferase family 18 catalytic" evidence="3">
    <location>
        <begin position="396"/>
        <end position="515"/>
    </location>
</feature>
<keyword evidence="2" id="KW-0472">Membrane</keyword>
<evidence type="ECO:0000313" key="4">
    <source>
        <dbReference type="EMBL" id="KAL1413657.1"/>
    </source>
</evidence>
<feature type="compositionally biased region" description="Low complexity" evidence="1">
    <location>
        <begin position="85"/>
        <end position="98"/>
    </location>
</feature>
<evidence type="ECO:0000259" key="3">
    <source>
        <dbReference type="Pfam" id="PF15024"/>
    </source>
</evidence>
<dbReference type="InterPro" id="IPR026116">
    <property type="entry name" value="GT18_cat"/>
</dbReference>
<reference evidence="4 5" key="1">
    <citation type="submission" date="2023-08" db="EMBL/GenBank/DDBJ databases">
        <title>Annotated Genome Sequence of Vanrija albida AlHP1.</title>
        <authorList>
            <person name="Herzog R."/>
        </authorList>
    </citation>
    <scope>NUCLEOTIDE SEQUENCE [LARGE SCALE GENOMIC DNA]</scope>
    <source>
        <strain evidence="4 5">AlHP1</strain>
    </source>
</reference>
<dbReference type="Pfam" id="PF15024">
    <property type="entry name" value="Glyco_transf_18"/>
    <property type="match status" value="1"/>
</dbReference>
<gene>
    <name evidence="4" type="ORF">Q8F55_001436</name>
</gene>
<keyword evidence="2" id="KW-0812">Transmembrane</keyword>
<feature type="region of interest" description="Disordered" evidence="1">
    <location>
        <begin position="85"/>
        <end position="119"/>
    </location>
</feature>
<dbReference type="EMBL" id="JBBXJM010000001">
    <property type="protein sequence ID" value="KAL1413657.1"/>
    <property type="molecule type" value="Genomic_DNA"/>
</dbReference>
<proteinExistence type="predicted"/>
<feature type="region of interest" description="Disordered" evidence="1">
    <location>
        <begin position="1"/>
        <end position="47"/>
    </location>
</feature>
<sequence length="542" mass="60295">MLWSLPSSSSRPDDYVPLSTLSDEDKEGQGQGQVEEQAHLPSRYQRRRSRKRSALHFVKRHVVGLASAAFGLLLLIVLANTFSGSSKGTGSSSPGTSEPEPEPAAPSTDPDAPPAHWNVTKNPYFSTGDTWAHNVKTIERLERCRELGLLANTSAPSTRTAEDEAAAALQGCGWNETTVVVLASVWAHDAVEGNKNTGETVYAQSVVSSLNANGYAYLFASLGWFNHDMRRASEYYRKFPDNVRLVIADPEQIDVCWSKEMAEGQKCLKTDTNADGIPAWKLLALWWWDDSGNPLGPRFTLSPSAHNGNFFLSYSVEPTCKRLPYLAHADRASPPQVWLLAKQVHYLGPEPPGAFSWTLDALRDMASEYGVRFAGALRATIELDTPEVEAAIKAAGVVNFHRLEKIAYYEQLANSVLMLGVGRPRISPSPWDALCLGLPFINPILQWDEADPANRTAWKTQQWHMIDVEEPYVYHVHAHDIPGLKRAVKAALDNPIESYIPETMRFEWVTRRMAEVIDWDWRGEAVKVLDERVAAGNETFVL</sequence>